<feature type="transmembrane region" description="Helical" evidence="7">
    <location>
        <begin position="6"/>
        <end position="24"/>
    </location>
</feature>
<dbReference type="PANTHER" id="PTHR46151">
    <property type="entry name" value="NEP1-INTERACTING PROTEIN-LIKE 2"/>
    <property type="match status" value="1"/>
</dbReference>
<comment type="subcellular location">
    <subcellularLocation>
        <location evidence="1">Membrane</location>
    </subcellularLocation>
</comment>
<comment type="caution">
    <text evidence="9">The sequence shown here is derived from an EMBL/GenBank/DDBJ whole genome shotgun (WGS) entry which is preliminary data.</text>
</comment>
<dbReference type="Pfam" id="PF13639">
    <property type="entry name" value="zf-RING_2"/>
    <property type="match status" value="1"/>
</dbReference>
<dbReference type="Gene3D" id="3.30.40.10">
    <property type="entry name" value="Zinc/RING finger domain, C3HC4 (zinc finger)"/>
    <property type="match status" value="1"/>
</dbReference>
<dbReference type="AlphaFoldDB" id="A0ABD1Q9S8"/>
<dbReference type="GO" id="GO:0008270">
    <property type="term" value="F:zinc ion binding"/>
    <property type="evidence" value="ECO:0007669"/>
    <property type="project" value="UniProtKB-KW"/>
</dbReference>
<evidence type="ECO:0000256" key="5">
    <source>
        <dbReference type="ARBA" id="ARBA00023136"/>
    </source>
</evidence>
<protein>
    <submittedName>
        <fullName evidence="9">RING/U-box superfamily protein</fullName>
    </submittedName>
</protein>
<dbReference type="SUPFAM" id="SSF57850">
    <property type="entry name" value="RING/U-box"/>
    <property type="match status" value="1"/>
</dbReference>
<keyword evidence="7" id="KW-1133">Transmembrane helix</keyword>
<evidence type="ECO:0000313" key="10">
    <source>
        <dbReference type="Proteomes" id="UP001604277"/>
    </source>
</evidence>
<dbReference type="SMART" id="SM00184">
    <property type="entry name" value="RING"/>
    <property type="match status" value="1"/>
</dbReference>
<dbReference type="PANTHER" id="PTHR46151:SF12">
    <property type="entry name" value="RING_U-BOX SUPERFAMILY PROTEIN"/>
    <property type="match status" value="1"/>
</dbReference>
<dbReference type="PROSITE" id="PS50089">
    <property type="entry name" value="ZF_RING_2"/>
    <property type="match status" value="1"/>
</dbReference>
<evidence type="ECO:0000256" key="7">
    <source>
        <dbReference type="SAM" id="Phobius"/>
    </source>
</evidence>
<evidence type="ECO:0000256" key="2">
    <source>
        <dbReference type="ARBA" id="ARBA00022723"/>
    </source>
</evidence>
<feature type="transmembrane region" description="Helical" evidence="7">
    <location>
        <begin position="31"/>
        <end position="51"/>
    </location>
</feature>
<keyword evidence="4" id="KW-0862">Zinc</keyword>
<dbReference type="Proteomes" id="UP001604277">
    <property type="component" value="Unassembled WGS sequence"/>
</dbReference>
<evidence type="ECO:0000313" key="9">
    <source>
        <dbReference type="EMBL" id="KAL2472967.1"/>
    </source>
</evidence>
<keyword evidence="3 6" id="KW-0863">Zinc-finger</keyword>
<name>A0ABD1Q9S8_9LAMI</name>
<organism evidence="9 10">
    <name type="scientific">Forsythia ovata</name>
    <dbReference type="NCBI Taxonomy" id="205694"/>
    <lineage>
        <taxon>Eukaryota</taxon>
        <taxon>Viridiplantae</taxon>
        <taxon>Streptophyta</taxon>
        <taxon>Embryophyta</taxon>
        <taxon>Tracheophyta</taxon>
        <taxon>Spermatophyta</taxon>
        <taxon>Magnoliopsida</taxon>
        <taxon>eudicotyledons</taxon>
        <taxon>Gunneridae</taxon>
        <taxon>Pentapetalae</taxon>
        <taxon>asterids</taxon>
        <taxon>lamiids</taxon>
        <taxon>Lamiales</taxon>
        <taxon>Oleaceae</taxon>
        <taxon>Forsythieae</taxon>
        <taxon>Forsythia</taxon>
    </lineage>
</organism>
<gene>
    <name evidence="9" type="ORF">Fot_48703</name>
</gene>
<feature type="transmembrane region" description="Helical" evidence="7">
    <location>
        <begin position="63"/>
        <end position="83"/>
    </location>
</feature>
<sequence>MKTWFSINFSWLSTVAASGLLSTLMRKTAVVLLACILALGGVAIGVLAGAIKGQTTETGFLRGAGVGAMAGVITALQLMELIVNGEPLSEVALIPCSLVNGKIFMEWLSSAVLKAYQWQVSTMETSSSTEVSDIFEVNSARGLSIDEIKKLPSYKHYSMETVNCTICLQDFENGECARMLPSCRHSHHIHCIDEWLIRNGTCPICRENV</sequence>
<evidence type="ECO:0000259" key="8">
    <source>
        <dbReference type="PROSITE" id="PS50089"/>
    </source>
</evidence>
<evidence type="ECO:0000256" key="3">
    <source>
        <dbReference type="ARBA" id="ARBA00022771"/>
    </source>
</evidence>
<keyword evidence="10" id="KW-1185">Reference proteome</keyword>
<proteinExistence type="predicted"/>
<keyword evidence="5 7" id="KW-0472">Membrane</keyword>
<dbReference type="InterPro" id="IPR013083">
    <property type="entry name" value="Znf_RING/FYVE/PHD"/>
</dbReference>
<evidence type="ECO:0000256" key="4">
    <source>
        <dbReference type="ARBA" id="ARBA00022833"/>
    </source>
</evidence>
<dbReference type="EMBL" id="JBFOLJ010000015">
    <property type="protein sequence ID" value="KAL2472967.1"/>
    <property type="molecule type" value="Genomic_DNA"/>
</dbReference>
<feature type="domain" description="RING-type" evidence="8">
    <location>
        <begin position="164"/>
        <end position="206"/>
    </location>
</feature>
<evidence type="ECO:0000256" key="1">
    <source>
        <dbReference type="ARBA" id="ARBA00004370"/>
    </source>
</evidence>
<evidence type="ECO:0000256" key="6">
    <source>
        <dbReference type="PROSITE-ProRule" id="PRU00175"/>
    </source>
</evidence>
<keyword evidence="2" id="KW-0479">Metal-binding</keyword>
<reference evidence="10" key="1">
    <citation type="submission" date="2024-07" db="EMBL/GenBank/DDBJ databases">
        <title>Two chromosome-level genome assemblies of Korean endemic species Abeliophyllum distichum and Forsythia ovata (Oleaceae).</title>
        <authorList>
            <person name="Jang H."/>
        </authorList>
    </citation>
    <scope>NUCLEOTIDE SEQUENCE [LARGE SCALE GENOMIC DNA]</scope>
</reference>
<accession>A0ABD1Q9S8</accession>
<dbReference type="GO" id="GO:0016020">
    <property type="term" value="C:membrane"/>
    <property type="evidence" value="ECO:0007669"/>
    <property type="project" value="UniProtKB-SubCell"/>
</dbReference>
<dbReference type="InterPro" id="IPR001841">
    <property type="entry name" value="Znf_RING"/>
</dbReference>
<keyword evidence="7" id="KW-0812">Transmembrane</keyword>